<accession>A0A7W9Q3L5</accession>
<dbReference type="EMBL" id="JACHJL010000001">
    <property type="protein sequence ID" value="MBB5933011.1"/>
    <property type="molecule type" value="Genomic_DNA"/>
</dbReference>
<name>A0A7W9Q3L5_9ACTN</name>
<dbReference type="RefSeq" id="WP_184568415.1">
    <property type="nucleotide sequence ID" value="NZ_JACHJL010000001.1"/>
</dbReference>
<protein>
    <recommendedName>
        <fullName evidence="4">Secreted protein</fullName>
    </recommendedName>
</protein>
<feature type="compositionally biased region" description="Low complexity" evidence="1">
    <location>
        <begin position="246"/>
        <end position="292"/>
    </location>
</feature>
<feature type="compositionally biased region" description="Gly residues" evidence="1">
    <location>
        <begin position="218"/>
        <end position="231"/>
    </location>
</feature>
<gene>
    <name evidence="2" type="ORF">FHS42_000029</name>
</gene>
<sequence length="332" mass="34352">MEAVVGILALVFLLCVVIGVYATVKVAKAAKRRVDRTVTQARRTVEDTRLRAKQYTQPGAAGEIAELRISLRTSMRATRQALDAAAVEDSSLSESLSLFERLSTHGHEVDDDLRRLESEPDRSRIAARLPELRKRTERVTHSADSLRWAIQDRAGHFAEGDLADLGDQIQLEAAALRHWRAERAAKGAGPLTDDDWGADISGGPAGASGAGRESRAGGASGFVGTPGGGSAAGRASGPTPRPTSQSASASGSAAERAASGARPPGGAAAAETDATGTAVSGQGDAATTAGTGSKPTPEAEPDSSGPPSLTAGDPRLRKTYSWQRAARPENTT</sequence>
<evidence type="ECO:0008006" key="4">
    <source>
        <dbReference type="Google" id="ProtNLM"/>
    </source>
</evidence>
<reference evidence="2 3" key="1">
    <citation type="submission" date="2020-08" db="EMBL/GenBank/DDBJ databases">
        <title>Genomic Encyclopedia of Type Strains, Phase III (KMG-III): the genomes of soil and plant-associated and newly described type strains.</title>
        <authorList>
            <person name="Whitman W."/>
        </authorList>
    </citation>
    <scope>NUCLEOTIDE SEQUENCE [LARGE SCALE GENOMIC DNA]</scope>
    <source>
        <strain evidence="2 3">CECT 8305</strain>
    </source>
</reference>
<proteinExistence type="predicted"/>
<dbReference type="AlphaFoldDB" id="A0A7W9Q3L5"/>
<organism evidence="2 3">
    <name type="scientific">Streptomyces zagrosensis</name>
    <dbReference type="NCBI Taxonomy" id="1042984"/>
    <lineage>
        <taxon>Bacteria</taxon>
        <taxon>Bacillati</taxon>
        <taxon>Actinomycetota</taxon>
        <taxon>Actinomycetes</taxon>
        <taxon>Kitasatosporales</taxon>
        <taxon>Streptomycetaceae</taxon>
        <taxon>Streptomyces</taxon>
    </lineage>
</organism>
<keyword evidence="3" id="KW-1185">Reference proteome</keyword>
<evidence type="ECO:0000256" key="1">
    <source>
        <dbReference type="SAM" id="MobiDB-lite"/>
    </source>
</evidence>
<feature type="region of interest" description="Disordered" evidence="1">
    <location>
        <begin position="187"/>
        <end position="332"/>
    </location>
</feature>
<comment type="caution">
    <text evidence="2">The sequence shown here is derived from an EMBL/GenBank/DDBJ whole genome shotgun (WGS) entry which is preliminary data.</text>
</comment>
<evidence type="ECO:0000313" key="3">
    <source>
        <dbReference type="Proteomes" id="UP000588098"/>
    </source>
</evidence>
<evidence type="ECO:0000313" key="2">
    <source>
        <dbReference type="EMBL" id="MBB5933011.1"/>
    </source>
</evidence>
<dbReference type="Proteomes" id="UP000588098">
    <property type="component" value="Unassembled WGS sequence"/>
</dbReference>